<keyword evidence="3" id="KW-1185">Reference proteome</keyword>
<evidence type="ECO:0000313" key="2">
    <source>
        <dbReference type="EMBL" id="AWA30915.1"/>
    </source>
</evidence>
<name>A0A2S0RH28_9FLAO</name>
<dbReference type="PROSITE" id="PS50914">
    <property type="entry name" value="BON"/>
    <property type="match status" value="3"/>
</dbReference>
<dbReference type="Gene3D" id="3.30.1340.30">
    <property type="match status" value="3"/>
</dbReference>
<protein>
    <recommendedName>
        <fullName evidence="1">BON domain-containing protein</fullName>
    </recommendedName>
</protein>
<sequence>MVKLHAPPASLVTIFGVVFTEIDRMSKSAVTGRYAAAAINMMAVIFYWWDMSDFCVKYHPYMKSDSNIRQQVVKALEANTLLQAPEIAVEVHDGHVTLTGFADKFYKKDLAKKTAREVEGIKSVHEDIRIVIADASRISDDEIQNRIARQFVKNFGNAHHDIKSIVKDGCIWLEGRLKWKYQKDLAGECISGIDGIKTIENNITVPDTIDAAISEKDVFAAIYGDHSITSDIRIEIVGNRVILKGSVENVDQKNLVTRLVRTVPGVKEIENFLFAQRAS</sequence>
<organism evidence="2 3">
    <name type="scientific">Flavobacterium magnum</name>
    <dbReference type="NCBI Taxonomy" id="2162713"/>
    <lineage>
        <taxon>Bacteria</taxon>
        <taxon>Pseudomonadati</taxon>
        <taxon>Bacteroidota</taxon>
        <taxon>Flavobacteriia</taxon>
        <taxon>Flavobacteriales</taxon>
        <taxon>Flavobacteriaceae</taxon>
        <taxon>Flavobacterium</taxon>
    </lineage>
</organism>
<accession>A0A2S0RH28</accession>
<proteinExistence type="predicted"/>
<dbReference type="Pfam" id="PF04972">
    <property type="entry name" value="BON"/>
    <property type="match status" value="3"/>
</dbReference>
<feature type="domain" description="BON" evidence="1">
    <location>
        <begin position="139"/>
        <end position="207"/>
    </location>
</feature>
<dbReference type="KEGG" id="fmg:HYN48_12985"/>
<dbReference type="Proteomes" id="UP000244193">
    <property type="component" value="Chromosome"/>
</dbReference>
<dbReference type="InterPro" id="IPR007055">
    <property type="entry name" value="BON_dom"/>
</dbReference>
<dbReference type="InterPro" id="IPR051686">
    <property type="entry name" value="Lipoprotein_DolP"/>
</dbReference>
<feature type="domain" description="BON" evidence="1">
    <location>
        <begin position="210"/>
        <end position="277"/>
    </location>
</feature>
<evidence type="ECO:0000313" key="3">
    <source>
        <dbReference type="Proteomes" id="UP000244193"/>
    </source>
</evidence>
<feature type="domain" description="BON" evidence="1">
    <location>
        <begin position="64"/>
        <end position="132"/>
    </location>
</feature>
<dbReference type="InterPro" id="IPR014004">
    <property type="entry name" value="Transpt-assoc_nodulatn_dom_bac"/>
</dbReference>
<gene>
    <name evidence="2" type="ORF">HYN48_12985</name>
</gene>
<dbReference type="SMART" id="SM00749">
    <property type="entry name" value="BON"/>
    <property type="match status" value="2"/>
</dbReference>
<dbReference type="PANTHER" id="PTHR34606">
    <property type="entry name" value="BON DOMAIN-CONTAINING PROTEIN"/>
    <property type="match status" value="1"/>
</dbReference>
<evidence type="ECO:0000259" key="1">
    <source>
        <dbReference type="PROSITE" id="PS50914"/>
    </source>
</evidence>
<dbReference type="PANTHER" id="PTHR34606:SF15">
    <property type="entry name" value="BON DOMAIN-CONTAINING PROTEIN"/>
    <property type="match status" value="1"/>
</dbReference>
<reference evidence="2 3" key="1">
    <citation type="submission" date="2018-04" db="EMBL/GenBank/DDBJ databases">
        <title>Genome sequencing of Flavobacterium sp. HYN0048.</title>
        <authorList>
            <person name="Yi H."/>
            <person name="Baek C."/>
        </authorList>
    </citation>
    <scope>NUCLEOTIDE SEQUENCE [LARGE SCALE GENOMIC DNA]</scope>
    <source>
        <strain evidence="2 3">HYN0048</strain>
    </source>
</reference>
<dbReference type="EMBL" id="CP028811">
    <property type="protein sequence ID" value="AWA30915.1"/>
    <property type="molecule type" value="Genomic_DNA"/>
</dbReference>
<dbReference type="AlphaFoldDB" id="A0A2S0RH28"/>